<gene>
    <name evidence="2" type="ORF">PR003_g27587</name>
</gene>
<feature type="region of interest" description="Disordered" evidence="1">
    <location>
        <begin position="15"/>
        <end position="132"/>
    </location>
</feature>
<feature type="region of interest" description="Disordered" evidence="1">
    <location>
        <begin position="238"/>
        <end position="360"/>
    </location>
</feature>
<name>A0A6A4C108_9STRA</name>
<evidence type="ECO:0000313" key="2">
    <source>
        <dbReference type="EMBL" id="KAE9281754.1"/>
    </source>
</evidence>
<feature type="compositionally biased region" description="Basic and acidic residues" evidence="1">
    <location>
        <begin position="295"/>
        <end position="319"/>
    </location>
</feature>
<dbReference type="EMBL" id="QXFT01003901">
    <property type="protein sequence ID" value="KAE9281754.1"/>
    <property type="molecule type" value="Genomic_DNA"/>
</dbReference>
<protein>
    <submittedName>
        <fullName evidence="2">Uncharacterized protein</fullName>
    </submittedName>
</protein>
<evidence type="ECO:0000313" key="3">
    <source>
        <dbReference type="Proteomes" id="UP000434957"/>
    </source>
</evidence>
<feature type="compositionally biased region" description="Basic residues" evidence="1">
    <location>
        <begin position="94"/>
        <end position="119"/>
    </location>
</feature>
<evidence type="ECO:0000256" key="1">
    <source>
        <dbReference type="SAM" id="MobiDB-lite"/>
    </source>
</evidence>
<accession>A0A6A4C108</accession>
<sequence length="460" mass="50169">MATAMEQLATMVARLQPAVGGREGGDQQPVARAPRQRATRARTTPGAPDDGDSSDPDSSASDSSDGDSTESDRADDDGSADDESRDGSDEGGHGRSRRGARREHRRRQERRERQPRRKSVKDLELPTFTPSPKVSVSTWIDRVDLALKAAEESGRGKWPDSALYYILGNKLMENAARWWVNMNRQLPKRKRTWSNLKKGLLRRYGEKKDKSAADGVRPLRTREQAVRRKRVTWASDVVGGDELADRQGQGTKQSGGDGQRRPVRDGPHAGDDDVDQVVQADETAGPTETTGAKLTSDERASMPRMEALRRTPAESREVLCKASDGVVTTSGENGAGGRQDKPPKATQTAVVPQGGGHDGQRRVGPILGGDGVETSGQDADVRPTKASSERVAQRTGMQTLQLTDEDIAAAQRKSRLVQRLLQAGEHKGMKVERRHGLVLIITAAGRRVVLPPELWPVVFK</sequence>
<reference evidence="2 3" key="1">
    <citation type="submission" date="2018-08" db="EMBL/GenBank/DDBJ databases">
        <title>Genomic investigation of the strawberry pathogen Phytophthora fragariae indicates pathogenicity is determined by transcriptional variation in three key races.</title>
        <authorList>
            <person name="Adams T.M."/>
            <person name="Armitage A.D."/>
            <person name="Sobczyk M.K."/>
            <person name="Bates H.J."/>
            <person name="Dunwell J.M."/>
            <person name="Nellist C.F."/>
            <person name="Harrison R.J."/>
        </authorList>
    </citation>
    <scope>NUCLEOTIDE SEQUENCE [LARGE SCALE GENOMIC DNA]</scope>
    <source>
        <strain evidence="2 3">SCRP333</strain>
    </source>
</reference>
<comment type="caution">
    <text evidence="2">The sequence shown here is derived from an EMBL/GenBank/DDBJ whole genome shotgun (WGS) entry which is preliminary data.</text>
</comment>
<keyword evidence="3" id="KW-1185">Reference proteome</keyword>
<dbReference type="Proteomes" id="UP000434957">
    <property type="component" value="Unassembled WGS sequence"/>
</dbReference>
<dbReference type="AlphaFoldDB" id="A0A6A4C108"/>
<feature type="region of interest" description="Disordered" evidence="1">
    <location>
        <begin position="205"/>
        <end position="226"/>
    </location>
</feature>
<feature type="compositionally biased region" description="Acidic residues" evidence="1">
    <location>
        <begin position="64"/>
        <end position="84"/>
    </location>
</feature>
<feature type="compositionally biased region" description="Basic and acidic residues" evidence="1">
    <location>
        <begin position="258"/>
        <end position="271"/>
    </location>
</feature>
<organism evidence="2 3">
    <name type="scientific">Phytophthora rubi</name>
    <dbReference type="NCBI Taxonomy" id="129364"/>
    <lineage>
        <taxon>Eukaryota</taxon>
        <taxon>Sar</taxon>
        <taxon>Stramenopiles</taxon>
        <taxon>Oomycota</taxon>
        <taxon>Peronosporomycetes</taxon>
        <taxon>Peronosporales</taxon>
        <taxon>Peronosporaceae</taxon>
        <taxon>Phytophthora</taxon>
    </lineage>
</organism>
<proteinExistence type="predicted"/>